<organism evidence="1 2">
    <name type="scientific">Boeremia exigua</name>
    <dbReference type="NCBI Taxonomy" id="749465"/>
    <lineage>
        <taxon>Eukaryota</taxon>
        <taxon>Fungi</taxon>
        <taxon>Dikarya</taxon>
        <taxon>Ascomycota</taxon>
        <taxon>Pezizomycotina</taxon>
        <taxon>Dothideomycetes</taxon>
        <taxon>Pleosporomycetidae</taxon>
        <taxon>Pleosporales</taxon>
        <taxon>Pleosporineae</taxon>
        <taxon>Didymellaceae</taxon>
        <taxon>Boeremia</taxon>
    </lineage>
</organism>
<proteinExistence type="predicted"/>
<sequence length="126" mass="13574">MPAPGLCSGWCYFFASTHDLPGNGVPIIDNDLSTCVGEKFEETRRWQKAAVNAPLLGDVLVRSFDAKELPAGKKAARKKATEKANYARTPLSRRQPWKAGGRSAINVDNKAADRSASVLEANTVAS</sequence>
<accession>A0ACC2IJF1</accession>
<evidence type="ECO:0000313" key="2">
    <source>
        <dbReference type="Proteomes" id="UP001153331"/>
    </source>
</evidence>
<name>A0ACC2IJF1_9PLEO</name>
<comment type="caution">
    <text evidence="1">The sequence shown here is derived from an EMBL/GenBank/DDBJ whole genome shotgun (WGS) entry which is preliminary data.</text>
</comment>
<evidence type="ECO:0000313" key="1">
    <source>
        <dbReference type="EMBL" id="KAJ8115224.1"/>
    </source>
</evidence>
<gene>
    <name evidence="1" type="ORF">OPT61_g3080</name>
</gene>
<dbReference type="Proteomes" id="UP001153331">
    <property type="component" value="Unassembled WGS sequence"/>
</dbReference>
<keyword evidence="2" id="KW-1185">Reference proteome</keyword>
<dbReference type="EMBL" id="JAPHNI010000151">
    <property type="protein sequence ID" value="KAJ8115224.1"/>
    <property type="molecule type" value="Genomic_DNA"/>
</dbReference>
<reference evidence="1" key="1">
    <citation type="submission" date="2022-11" db="EMBL/GenBank/DDBJ databases">
        <title>Genome Sequence of Boeremia exigua.</title>
        <authorList>
            <person name="Buettner E."/>
        </authorList>
    </citation>
    <scope>NUCLEOTIDE SEQUENCE</scope>
    <source>
        <strain evidence="1">CU02</strain>
    </source>
</reference>
<protein>
    <submittedName>
        <fullName evidence="1">Uncharacterized protein</fullName>
    </submittedName>
</protein>